<evidence type="ECO:0000313" key="4">
    <source>
        <dbReference type="Proteomes" id="UP000266178"/>
    </source>
</evidence>
<dbReference type="InterPro" id="IPR052037">
    <property type="entry name" value="LPS_export_LptA"/>
</dbReference>
<dbReference type="GO" id="GO:0015920">
    <property type="term" value="P:lipopolysaccharide transport"/>
    <property type="evidence" value="ECO:0007669"/>
    <property type="project" value="TreeGrafter"/>
</dbReference>
<protein>
    <submittedName>
        <fullName evidence="3">Lipopolysaccharide export system protein LptA</fullName>
    </submittedName>
</protein>
<reference evidence="3 4" key="1">
    <citation type="submission" date="2018-08" db="EMBL/GenBank/DDBJ databases">
        <title>Meiothermus granaticius genome AF-68 sequencing project.</title>
        <authorList>
            <person name="Da Costa M.S."/>
            <person name="Albuquerque L."/>
            <person name="Raposo P."/>
            <person name="Froufe H.J.C."/>
            <person name="Barroso C.S."/>
            <person name="Egas C."/>
        </authorList>
    </citation>
    <scope>NUCLEOTIDE SEQUENCE [LARGE SCALE GENOMIC DNA]</scope>
    <source>
        <strain evidence="3 4">AF-68</strain>
    </source>
</reference>
<proteinExistence type="predicted"/>
<organism evidence="3 4">
    <name type="scientific">Meiothermus granaticius NBRC 107808</name>
    <dbReference type="NCBI Taxonomy" id="1227551"/>
    <lineage>
        <taxon>Bacteria</taxon>
        <taxon>Thermotogati</taxon>
        <taxon>Deinococcota</taxon>
        <taxon>Deinococci</taxon>
        <taxon>Thermales</taxon>
        <taxon>Thermaceae</taxon>
        <taxon>Meiothermus</taxon>
    </lineage>
</organism>
<comment type="caution">
    <text evidence="3">The sequence shown here is derived from an EMBL/GenBank/DDBJ whole genome shotgun (WGS) entry which is preliminary data.</text>
</comment>
<dbReference type="Proteomes" id="UP000266178">
    <property type="component" value="Unassembled WGS sequence"/>
</dbReference>
<feature type="signal peptide" evidence="2">
    <location>
        <begin position="1"/>
        <end position="15"/>
    </location>
</feature>
<dbReference type="GO" id="GO:0009279">
    <property type="term" value="C:cell outer membrane"/>
    <property type="evidence" value="ECO:0007669"/>
    <property type="project" value="TreeGrafter"/>
</dbReference>
<dbReference type="GO" id="GO:0030288">
    <property type="term" value="C:outer membrane-bounded periplasmic space"/>
    <property type="evidence" value="ECO:0007669"/>
    <property type="project" value="TreeGrafter"/>
</dbReference>
<sequence>MKRVALLVFCAVALAASTKERVITIESPDASARRTGDLTNGPWVYEATKVGSLVGKVKDLQIVALKATLSAPPGKSMQAAEGARVATFENSVTVKRDRMTATGPKLVYSEATGKGVLEGGAKMHQDPKDSKSDPVDVVAPRMTFEVDTNISTSEGGVSLKNGRQEGRSQTVYYEEDRGLAIFTDENQVVLTRKRDNGDLIIQGKEIRSLTEAKRLIATGGVTLIDGDITTTGASLYYDDNTGEAIILGDRAKGLPAKSVNKKDGATLSSGTLKQNVNNKRVQLYNQPFKLPEADFKKAGS</sequence>
<dbReference type="EMBL" id="QWLB01000010">
    <property type="protein sequence ID" value="RIH93052.1"/>
    <property type="molecule type" value="Genomic_DNA"/>
</dbReference>
<keyword evidence="4" id="KW-1185">Reference proteome</keyword>
<dbReference type="Gene3D" id="2.60.450.10">
    <property type="entry name" value="Lipopolysaccharide (LPS) transport protein A like domain"/>
    <property type="match status" value="2"/>
</dbReference>
<gene>
    <name evidence="3" type="primary">lptA_2</name>
    <name evidence="3" type="ORF">Mgrana_01011</name>
</gene>
<keyword evidence="1 2" id="KW-0732">Signal</keyword>
<dbReference type="PANTHER" id="PTHR36504">
    <property type="entry name" value="LIPOPOLYSACCHARIDE EXPORT SYSTEM PROTEIN LPTA"/>
    <property type="match status" value="1"/>
</dbReference>
<evidence type="ECO:0000256" key="1">
    <source>
        <dbReference type="ARBA" id="ARBA00022729"/>
    </source>
</evidence>
<dbReference type="GO" id="GO:0017089">
    <property type="term" value="F:glycolipid transfer activity"/>
    <property type="evidence" value="ECO:0007669"/>
    <property type="project" value="TreeGrafter"/>
</dbReference>
<name>A0A399FDG5_9DEIN</name>
<accession>A0A399FDG5</accession>
<dbReference type="PANTHER" id="PTHR36504:SF1">
    <property type="entry name" value="LIPOPOLYSACCHARIDE EXPORT SYSTEM PROTEIN LPTA"/>
    <property type="match status" value="1"/>
</dbReference>
<evidence type="ECO:0000256" key="2">
    <source>
        <dbReference type="SAM" id="SignalP"/>
    </source>
</evidence>
<dbReference type="AlphaFoldDB" id="A0A399FDG5"/>
<feature type="chain" id="PRO_5030071951" evidence="2">
    <location>
        <begin position="16"/>
        <end position="300"/>
    </location>
</feature>
<dbReference type="OrthoDB" id="24654at2"/>
<evidence type="ECO:0000313" key="3">
    <source>
        <dbReference type="EMBL" id="RIH93052.1"/>
    </source>
</evidence>
<dbReference type="RefSeq" id="WP_119356519.1">
    <property type="nucleotide sequence ID" value="NZ_BJXM01000006.1"/>
</dbReference>